<feature type="signal peptide" evidence="1">
    <location>
        <begin position="1"/>
        <end position="29"/>
    </location>
</feature>
<keyword evidence="3" id="KW-1185">Reference proteome</keyword>
<keyword evidence="1" id="KW-0732">Signal</keyword>
<evidence type="ECO:0000313" key="2">
    <source>
        <dbReference type="EMBL" id="MEJ8571837.1"/>
    </source>
</evidence>
<accession>A0AAW9RNL1</accession>
<sequence>MADLARRALGVLTAVALASGAPLAPSAMAASPVPVMTVKIYNNTPDTNIYPVLTTGTSNSSLWLQAWFMVPKDQMGKNPYPKLNSFRFYVDPTGKGIPPGKSITLSVPLFTQLVPNRKVDPTKTDQFVDWWGGGRIEIFDAPAASGKPPVALTQLYTNRPTQTVASPILNTQVPTCDGCKDELIVFRDTGGGFKNNEPSQLTEYTMGAINQTTDPVTLDPQNVDIDISYVDTAYLPAAITPYNTMLPPIAQVGYVGTPQPISDFRAALNKFTAKKSPYAGWPQFIDNQGEKILKVPSLLHIFAGDPDMTPPPWPPVDDITAKWNKCIKPSSGSTYCQNIQTVREMFIANYKNYVSIYPKNCDTSKKPIALTEEVLIQQVYGFTPFNQNCADPTINLLENTPGYAAKGSARFHATKNIFDKLQYWPNGQFDPYVQLIHGKGYINAPNVYAYSVDDAVGNLQAEGTGFIIAVGGTNGLPNPKPAAPPINVNFGYSKKNAVRFTKYGICTLVPNRDVNPDYASIGLSILPENLDQCPLSFIDNTGELYVFKLDSAPPYPLGVNKLTPATHAPIDCSGAGREASWCGQIFAYSEEPVGIGPITSYVITPAPAQP</sequence>
<gene>
    <name evidence="2" type="ORF">V3328_10160</name>
</gene>
<dbReference type="RefSeq" id="WP_340329539.1">
    <property type="nucleotide sequence ID" value="NZ_JAZHOF010000004.1"/>
</dbReference>
<dbReference type="Proteomes" id="UP001378188">
    <property type="component" value="Unassembled WGS sequence"/>
</dbReference>
<dbReference type="AlphaFoldDB" id="A0AAW9RNL1"/>
<dbReference type="EMBL" id="JAZHOF010000004">
    <property type="protein sequence ID" value="MEJ8571837.1"/>
    <property type="molecule type" value="Genomic_DNA"/>
</dbReference>
<proteinExistence type="predicted"/>
<evidence type="ECO:0000256" key="1">
    <source>
        <dbReference type="SAM" id="SignalP"/>
    </source>
</evidence>
<protein>
    <submittedName>
        <fullName evidence="2">Uncharacterized protein</fullName>
    </submittedName>
</protein>
<reference evidence="2 3" key="1">
    <citation type="submission" date="2024-02" db="EMBL/GenBank/DDBJ databases">
        <title>Genome analysis and characterization of Microbaculum marinisediminis sp. nov., isolated from marine sediment.</title>
        <authorList>
            <person name="Du Z.-J."/>
            <person name="Ye Y.-Q."/>
            <person name="Zhang Z.-R."/>
            <person name="Yuan S.-M."/>
            <person name="Zhang X.-Y."/>
        </authorList>
    </citation>
    <scope>NUCLEOTIDE SEQUENCE [LARGE SCALE GENOMIC DNA]</scope>
    <source>
        <strain evidence="2 3">SDUM1044001</strain>
    </source>
</reference>
<feature type="chain" id="PRO_5043813213" evidence="1">
    <location>
        <begin position="30"/>
        <end position="610"/>
    </location>
</feature>
<organism evidence="2 3">
    <name type="scientific">Microbaculum marinum</name>
    <dbReference type="NCBI Taxonomy" id="1764581"/>
    <lineage>
        <taxon>Bacteria</taxon>
        <taxon>Pseudomonadati</taxon>
        <taxon>Pseudomonadota</taxon>
        <taxon>Alphaproteobacteria</taxon>
        <taxon>Hyphomicrobiales</taxon>
        <taxon>Tepidamorphaceae</taxon>
        <taxon>Microbaculum</taxon>
    </lineage>
</organism>
<name>A0AAW9RNL1_9HYPH</name>
<evidence type="ECO:0000313" key="3">
    <source>
        <dbReference type="Proteomes" id="UP001378188"/>
    </source>
</evidence>
<comment type="caution">
    <text evidence="2">The sequence shown here is derived from an EMBL/GenBank/DDBJ whole genome shotgun (WGS) entry which is preliminary data.</text>
</comment>